<feature type="compositionally biased region" description="Pro residues" evidence="1">
    <location>
        <begin position="46"/>
        <end position="56"/>
    </location>
</feature>
<evidence type="ECO:0000313" key="4">
    <source>
        <dbReference type="Proteomes" id="UP000561066"/>
    </source>
</evidence>
<evidence type="ECO:0000313" key="3">
    <source>
        <dbReference type="EMBL" id="MBB2174780.1"/>
    </source>
</evidence>
<dbReference type="RefSeq" id="WP_182940689.1">
    <property type="nucleotide sequence ID" value="NZ_JABEQH010000002.1"/>
</dbReference>
<gene>
    <name evidence="3" type="ORF">HLH21_02425</name>
</gene>
<dbReference type="AlphaFoldDB" id="A0A7W4P5F3"/>
<name>A0A7W4P5F3_9PROT</name>
<feature type="region of interest" description="Disordered" evidence="1">
    <location>
        <begin position="23"/>
        <end position="72"/>
    </location>
</feature>
<feature type="chain" id="PRO_5030808346" description="LTXXQ motif family protein" evidence="2">
    <location>
        <begin position="22"/>
        <end position="182"/>
    </location>
</feature>
<dbReference type="InterPro" id="IPR012899">
    <property type="entry name" value="LTXXQ"/>
</dbReference>
<keyword evidence="2" id="KW-0732">Signal</keyword>
<comment type="caution">
    <text evidence="3">The sequence shown here is derived from an EMBL/GenBank/DDBJ whole genome shotgun (WGS) entry which is preliminary data.</text>
</comment>
<evidence type="ECO:0008006" key="5">
    <source>
        <dbReference type="Google" id="ProtNLM"/>
    </source>
</evidence>
<evidence type="ECO:0000256" key="1">
    <source>
        <dbReference type="SAM" id="MobiDB-lite"/>
    </source>
</evidence>
<organism evidence="3 4">
    <name type="scientific">Gluconacetobacter johannae</name>
    <dbReference type="NCBI Taxonomy" id="112140"/>
    <lineage>
        <taxon>Bacteria</taxon>
        <taxon>Pseudomonadati</taxon>
        <taxon>Pseudomonadota</taxon>
        <taxon>Alphaproteobacteria</taxon>
        <taxon>Acetobacterales</taxon>
        <taxon>Acetobacteraceae</taxon>
        <taxon>Gluconacetobacter</taxon>
    </lineage>
</organism>
<sequence>MTVRRFPILAALALLSSPALAAAADAPAPASATPPAPAPAAAAPAPATPAPVPAPSAPASSVPAHTPHDQTPDQVETHIATLHQQLGITPAQEQPWGAFAQLMRDNAERFRDSIAQRRDRLSSMSAADNMQSYADLVTQRAQDLQALNMAFRTLYNGFTDIQKKQADTLFRQSDQHAATPAK</sequence>
<dbReference type="EMBL" id="JABEQH010000002">
    <property type="protein sequence ID" value="MBB2174780.1"/>
    <property type="molecule type" value="Genomic_DNA"/>
</dbReference>
<keyword evidence="4" id="KW-1185">Reference proteome</keyword>
<dbReference type="GO" id="GO:0042597">
    <property type="term" value="C:periplasmic space"/>
    <property type="evidence" value="ECO:0007669"/>
    <property type="project" value="InterPro"/>
</dbReference>
<accession>A0A7W4P5F3</accession>
<dbReference type="Proteomes" id="UP000561066">
    <property type="component" value="Unassembled WGS sequence"/>
</dbReference>
<evidence type="ECO:0000256" key="2">
    <source>
        <dbReference type="SAM" id="SignalP"/>
    </source>
</evidence>
<proteinExistence type="predicted"/>
<reference evidence="3 4" key="1">
    <citation type="submission" date="2020-04" db="EMBL/GenBank/DDBJ databases">
        <title>Description of novel Gluconacetobacter.</title>
        <authorList>
            <person name="Sombolestani A."/>
        </authorList>
    </citation>
    <scope>NUCLEOTIDE SEQUENCE [LARGE SCALE GENOMIC DNA]</scope>
    <source>
        <strain evidence="3 4">LMG 21312</strain>
    </source>
</reference>
<dbReference type="Pfam" id="PF07813">
    <property type="entry name" value="LTXXQ"/>
    <property type="match status" value="1"/>
</dbReference>
<protein>
    <recommendedName>
        <fullName evidence="5">LTXXQ motif family protein</fullName>
    </recommendedName>
</protein>
<feature type="signal peptide" evidence="2">
    <location>
        <begin position="1"/>
        <end position="21"/>
    </location>
</feature>